<evidence type="ECO:0000313" key="1">
    <source>
        <dbReference type="EMBL" id="GAA4236832.1"/>
    </source>
</evidence>
<evidence type="ECO:0000313" key="2">
    <source>
        <dbReference type="Proteomes" id="UP001501710"/>
    </source>
</evidence>
<comment type="caution">
    <text evidence="1">The sequence shown here is derived from an EMBL/GenBank/DDBJ whole genome shotgun (WGS) entry which is preliminary data.</text>
</comment>
<organism evidence="1 2">
    <name type="scientific">Actinomadura meridiana</name>
    <dbReference type="NCBI Taxonomy" id="559626"/>
    <lineage>
        <taxon>Bacteria</taxon>
        <taxon>Bacillati</taxon>
        <taxon>Actinomycetota</taxon>
        <taxon>Actinomycetes</taxon>
        <taxon>Streptosporangiales</taxon>
        <taxon>Thermomonosporaceae</taxon>
        <taxon>Actinomadura</taxon>
    </lineage>
</organism>
<dbReference type="EMBL" id="BAABAS010000016">
    <property type="protein sequence ID" value="GAA4236832.1"/>
    <property type="molecule type" value="Genomic_DNA"/>
</dbReference>
<protein>
    <recommendedName>
        <fullName evidence="3">Aminoglycoside phosphotransferase</fullName>
    </recommendedName>
</protein>
<name>A0ABP8CB76_9ACTN</name>
<keyword evidence="2" id="KW-1185">Reference proteome</keyword>
<dbReference type="RefSeq" id="WP_344900208.1">
    <property type="nucleotide sequence ID" value="NZ_BAABAS010000016.1"/>
</dbReference>
<sequence>MFSEPDGSDVRERVNAARASAADRLGCSPVSGGTRAWGHGGRTLGTPVATSNGKAWLRVLEAPLGKEGGKLWTGTKEATTALPPDVPRPRLLDSAEWARDRYAYRTGLSTFVTASVCSDSPALTENIALSDEWWSQLRRAMNKVASTPVPVDRPPVVSSDYIHRTIPRYLGDTGIDTNVGHWNLAHGDLHWANLAGPGLTILDREGFGPAPRGFDAAHLHAYALPVPELAAHVRAIFADVLETPEGRLAELTVAAILLQAADRDPVHARLAPHIRKNAQLLLTRARRKP</sequence>
<reference evidence="2" key="1">
    <citation type="journal article" date="2019" name="Int. J. Syst. Evol. Microbiol.">
        <title>The Global Catalogue of Microorganisms (GCM) 10K type strain sequencing project: providing services to taxonomists for standard genome sequencing and annotation.</title>
        <authorList>
            <consortium name="The Broad Institute Genomics Platform"/>
            <consortium name="The Broad Institute Genome Sequencing Center for Infectious Disease"/>
            <person name="Wu L."/>
            <person name="Ma J."/>
        </authorList>
    </citation>
    <scope>NUCLEOTIDE SEQUENCE [LARGE SCALE GENOMIC DNA]</scope>
    <source>
        <strain evidence="2">JCM 17440</strain>
    </source>
</reference>
<evidence type="ECO:0008006" key="3">
    <source>
        <dbReference type="Google" id="ProtNLM"/>
    </source>
</evidence>
<accession>A0ABP8CB76</accession>
<gene>
    <name evidence="1" type="ORF">GCM10022254_47380</name>
</gene>
<proteinExistence type="predicted"/>
<dbReference type="Proteomes" id="UP001501710">
    <property type="component" value="Unassembled WGS sequence"/>
</dbReference>